<accession>A0A519BBM3</accession>
<dbReference type="GO" id="GO:0015976">
    <property type="term" value="P:carbon utilization"/>
    <property type="evidence" value="ECO:0007669"/>
    <property type="project" value="InterPro"/>
</dbReference>
<comment type="cofactor">
    <cofactor evidence="7">
        <name>Zn(2+)</name>
        <dbReference type="ChEBI" id="CHEBI:29105"/>
    </cofactor>
    <text evidence="7">Binds 1 zinc ion per subunit.</text>
</comment>
<proteinExistence type="inferred from homology"/>
<dbReference type="GO" id="GO:0004089">
    <property type="term" value="F:carbonate dehydratase activity"/>
    <property type="evidence" value="ECO:0007669"/>
    <property type="project" value="UniProtKB-UniRule"/>
</dbReference>
<dbReference type="PANTHER" id="PTHR11002">
    <property type="entry name" value="CARBONIC ANHYDRASE"/>
    <property type="match status" value="1"/>
</dbReference>
<dbReference type="SMART" id="SM00947">
    <property type="entry name" value="Pro_CA"/>
    <property type="match status" value="1"/>
</dbReference>
<dbReference type="Pfam" id="PF00484">
    <property type="entry name" value="Pro_CA"/>
    <property type="match status" value="1"/>
</dbReference>
<gene>
    <name evidence="9" type="ORF">EVJ47_05830</name>
</gene>
<dbReference type="AlphaFoldDB" id="A0A519BBM3"/>
<evidence type="ECO:0000256" key="7">
    <source>
        <dbReference type="PIRSR" id="PIRSR601765-1"/>
    </source>
</evidence>
<reference evidence="9 10" key="1">
    <citation type="submission" date="2019-01" db="EMBL/GenBank/DDBJ databases">
        <title>Insights into ecological role of a new deltaproteobacterial order Candidatus Sinidesulfobacterales (Sva0485) by metagenomics and metatranscriptomics.</title>
        <authorList>
            <person name="Tan S."/>
            <person name="Liu J."/>
            <person name="Fang Y."/>
            <person name="Hedlund B.P."/>
            <person name="Lian Z.H."/>
            <person name="Huang L.Y."/>
            <person name="Li J.T."/>
            <person name="Huang L.N."/>
            <person name="Li W.J."/>
            <person name="Jiang H.C."/>
            <person name="Dong H.L."/>
            <person name="Shu W.S."/>
        </authorList>
    </citation>
    <scope>NUCLEOTIDE SEQUENCE [LARGE SCALE GENOMIC DNA]</scope>
    <source>
        <strain evidence="9">AP3</strain>
    </source>
</reference>
<feature type="binding site" evidence="7">
    <location>
        <position position="41"/>
    </location>
    <ligand>
        <name>Zn(2+)</name>
        <dbReference type="ChEBI" id="CHEBI:29105"/>
    </ligand>
</feature>
<keyword evidence="4 7" id="KW-0862">Zinc</keyword>
<evidence type="ECO:0000256" key="5">
    <source>
        <dbReference type="ARBA" id="ARBA00023239"/>
    </source>
</evidence>
<dbReference type="InterPro" id="IPR036874">
    <property type="entry name" value="Carbonic_anhydrase_sf"/>
</dbReference>
<organism evidence="9 10">
    <name type="scientific">Candidatus Acidulodesulfobacterium ferriphilum</name>
    <dbReference type="NCBI Taxonomy" id="2597223"/>
    <lineage>
        <taxon>Bacteria</taxon>
        <taxon>Deltaproteobacteria</taxon>
        <taxon>Candidatus Acidulodesulfobacterales</taxon>
        <taxon>Candidatus Acidulodesulfobacterium</taxon>
    </lineage>
</organism>
<evidence type="ECO:0000256" key="4">
    <source>
        <dbReference type="ARBA" id="ARBA00022833"/>
    </source>
</evidence>
<dbReference type="InterPro" id="IPR001765">
    <property type="entry name" value="Carbonic_anhydrase"/>
</dbReference>
<evidence type="ECO:0000256" key="1">
    <source>
        <dbReference type="ARBA" id="ARBA00006217"/>
    </source>
</evidence>
<evidence type="ECO:0000313" key="9">
    <source>
        <dbReference type="EMBL" id="RZD14682.1"/>
    </source>
</evidence>
<dbReference type="SUPFAM" id="SSF53056">
    <property type="entry name" value="beta-carbonic anhydrase, cab"/>
    <property type="match status" value="1"/>
</dbReference>
<evidence type="ECO:0000256" key="2">
    <source>
        <dbReference type="ARBA" id="ARBA00012925"/>
    </source>
</evidence>
<dbReference type="PROSITE" id="PS00705">
    <property type="entry name" value="PROK_CO2_ANHYDRASE_2"/>
    <property type="match status" value="1"/>
</dbReference>
<comment type="caution">
    <text evidence="9">The sequence shown here is derived from an EMBL/GenBank/DDBJ whole genome shotgun (WGS) entry which is preliminary data.</text>
</comment>
<feature type="binding site" evidence="7">
    <location>
        <position position="100"/>
    </location>
    <ligand>
        <name>Zn(2+)</name>
        <dbReference type="ChEBI" id="CHEBI:29105"/>
    </ligand>
</feature>
<comment type="similarity">
    <text evidence="1 8">Belongs to the beta-class carbonic anhydrase family.</text>
</comment>
<dbReference type="PANTHER" id="PTHR11002:SF76">
    <property type="entry name" value="CARBONIC ANHYDRASE"/>
    <property type="match status" value="1"/>
</dbReference>
<evidence type="ECO:0000256" key="6">
    <source>
        <dbReference type="ARBA" id="ARBA00048348"/>
    </source>
</evidence>
<dbReference type="EMBL" id="SGBD01000002">
    <property type="protein sequence ID" value="RZD14682.1"/>
    <property type="molecule type" value="Genomic_DNA"/>
</dbReference>
<evidence type="ECO:0000256" key="3">
    <source>
        <dbReference type="ARBA" id="ARBA00022723"/>
    </source>
</evidence>
<dbReference type="InterPro" id="IPR045066">
    <property type="entry name" value="Beta_CA_cladeB"/>
</dbReference>
<dbReference type="PROSITE" id="PS00704">
    <property type="entry name" value="PROK_CO2_ANHYDRASE_1"/>
    <property type="match status" value="1"/>
</dbReference>
<protein>
    <recommendedName>
        <fullName evidence="2 8">Carbonic anhydrase</fullName>
        <ecNumber evidence="2 8">4.2.1.1</ecNumber>
    </recommendedName>
    <alternativeName>
        <fullName evidence="8">Carbonate dehydratase</fullName>
    </alternativeName>
</protein>
<evidence type="ECO:0000313" key="10">
    <source>
        <dbReference type="Proteomes" id="UP000320813"/>
    </source>
</evidence>
<feature type="binding site" evidence="7">
    <location>
        <position position="39"/>
    </location>
    <ligand>
        <name>Zn(2+)</name>
        <dbReference type="ChEBI" id="CHEBI:29105"/>
    </ligand>
</feature>
<comment type="catalytic activity">
    <reaction evidence="6 8">
        <text>hydrogencarbonate + H(+) = CO2 + H2O</text>
        <dbReference type="Rhea" id="RHEA:10748"/>
        <dbReference type="ChEBI" id="CHEBI:15377"/>
        <dbReference type="ChEBI" id="CHEBI:15378"/>
        <dbReference type="ChEBI" id="CHEBI:16526"/>
        <dbReference type="ChEBI" id="CHEBI:17544"/>
        <dbReference type="EC" id="4.2.1.1"/>
    </reaction>
</comment>
<keyword evidence="3 7" id="KW-0479">Metal-binding</keyword>
<feature type="binding site" evidence="7">
    <location>
        <position position="103"/>
    </location>
    <ligand>
        <name>Zn(2+)</name>
        <dbReference type="ChEBI" id="CHEBI:29105"/>
    </ligand>
</feature>
<sequence length="216" mass="24930">MDNLFEGVINFNNNEYKRYSELFKKIGAKQNPHTLFIGCSDSRVVPNLITKSLPGELFVVRNIANIVPLYRTVNEFLATTSAIEYAVNILDVKNIVVCGHSNCGGCRALYMTDEDLKNIPHTKKWLELAKDVKKIVLNLAAGNNLDLNEKERESLTERENVKEQVKHLYSYPYIKAKLTDKKINIYGWHYIIETGEVYNYSFDKNYYEKINEPVLP</sequence>
<dbReference type="CDD" id="cd00884">
    <property type="entry name" value="beta_CA_cladeB"/>
    <property type="match status" value="1"/>
</dbReference>
<evidence type="ECO:0000256" key="8">
    <source>
        <dbReference type="RuleBase" id="RU003956"/>
    </source>
</evidence>
<dbReference type="Proteomes" id="UP000320813">
    <property type="component" value="Unassembled WGS sequence"/>
</dbReference>
<comment type="function">
    <text evidence="8">Reversible hydration of carbon dioxide.</text>
</comment>
<dbReference type="EC" id="4.2.1.1" evidence="2 8"/>
<dbReference type="Gene3D" id="3.40.1050.10">
    <property type="entry name" value="Carbonic anhydrase"/>
    <property type="match status" value="1"/>
</dbReference>
<name>A0A519BBM3_9DELT</name>
<dbReference type="InterPro" id="IPR015892">
    <property type="entry name" value="Carbonic_anhydrase_CS"/>
</dbReference>
<keyword evidence="5 8" id="KW-0456">Lyase</keyword>
<dbReference type="GO" id="GO:0008270">
    <property type="term" value="F:zinc ion binding"/>
    <property type="evidence" value="ECO:0007669"/>
    <property type="project" value="UniProtKB-UniRule"/>
</dbReference>